<evidence type="ECO:0000313" key="2">
    <source>
        <dbReference type="EMBL" id="EWH08685.1"/>
    </source>
</evidence>
<comment type="caution">
    <text evidence="2">The sequence shown here is derived from an EMBL/GenBank/DDBJ whole genome shotgun (WGS) entry which is preliminary data.</text>
</comment>
<name>W7QTD8_9ALTE</name>
<protein>
    <recommendedName>
        <fullName evidence="1">CobQ/CobB/MinD/ParA nucleotide binding domain-containing protein</fullName>
    </recommendedName>
</protein>
<accession>W7QTD8</accession>
<organism evidence="2 3">
    <name type="scientific">Catenovulum agarivorans DS-2</name>
    <dbReference type="NCBI Taxonomy" id="1328313"/>
    <lineage>
        <taxon>Bacteria</taxon>
        <taxon>Pseudomonadati</taxon>
        <taxon>Pseudomonadota</taxon>
        <taxon>Gammaproteobacteria</taxon>
        <taxon>Alteromonadales</taxon>
        <taxon>Alteromonadaceae</taxon>
        <taxon>Catenovulum</taxon>
    </lineage>
</organism>
<dbReference type="PATRIC" id="fig|1328313.3.peg.3285"/>
<dbReference type="OrthoDB" id="69313at2"/>
<dbReference type="Gene3D" id="3.40.50.300">
    <property type="entry name" value="P-loop containing nucleotide triphosphate hydrolases"/>
    <property type="match status" value="1"/>
</dbReference>
<dbReference type="InterPro" id="IPR027417">
    <property type="entry name" value="P-loop_NTPase"/>
</dbReference>
<sequence>MILLVGGEKGGSGKSCLAQNIAVYLAKEKGANVMLVDCDPQKTTSDWIQTRHSSPDLEWISCVQLFGKVRYELQGFERNYDYVIIDCGGRDSATLRSALSVATHVLIPMRPKRRDLKTVPHVEELINTCKMINPTMREAVVMTQCPSLPNQANRILEAKDVCKSYGLNVLNSVTFSRNVYDDSEEQGSSVIEQDPQGKAAEEIRAIIQEVMSLPIEEEDYGHGRSEENLLKAV</sequence>
<dbReference type="PANTHER" id="PTHR13696">
    <property type="entry name" value="P-LOOP CONTAINING NUCLEOSIDE TRIPHOSPHATE HYDROLASE"/>
    <property type="match status" value="1"/>
</dbReference>
<dbReference type="PANTHER" id="PTHR13696:SF96">
    <property type="entry name" value="COBQ_COBB_MIND_PARA NUCLEOTIDE BINDING DOMAIN-CONTAINING PROTEIN"/>
    <property type="match status" value="1"/>
</dbReference>
<dbReference type="EMBL" id="ARZY01000039">
    <property type="protein sequence ID" value="EWH08685.1"/>
    <property type="molecule type" value="Genomic_DNA"/>
</dbReference>
<dbReference type="InterPro" id="IPR002586">
    <property type="entry name" value="CobQ/CobB/MinD/ParA_Nub-bd_dom"/>
</dbReference>
<dbReference type="CDD" id="cd02042">
    <property type="entry name" value="ParAB_family"/>
    <property type="match status" value="1"/>
</dbReference>
<dbReference type="InterPro" id="IPR050678">
    <property type="entry name" value="DNA_Partitioning_ATPase"/>
</dbReference>
<evidence type="ECO:0000259" key="1">
    <source>
        <dbReference type="Pfam" id="PF01656"/>
    </source>
</evidence>
<evidence type="ECO:0000313" key="3">
    <source>
        <dbReference type="Proteomes" id="UP000019276"/>
    </source>
</evidence>
<dbReference type="STRING" id="1328313.DS2_16074"/>
<keyword evidence="3" id="KW-1185">Reference proteome</keyword>
<proteinExistence type="predicted"/>
<dbReference type="SUPFAM" id="SSF52540">
    <property type="entry name" value="P-loop containing nucleoside triphosphate hydrolases"/>
    <property type="match status" value="1"/>
</dbReference>
<dbReference type="RefSeq" id="WP_035015912.1">
    <property type="nucleotide sequence ID" value="NZ_ARZY01000039.1"/>
</dbReference>
<dbReference type="Proteomes" id="UP000019276">
    <property type="component" value="Unassembled WGS sequence"/>
</dbReference>
<reference evidence="2 3" key="1">
    <citation type="journal article" date="2014" name="Genome Announc.">
        <title>Draft Genome Sequence of the Agar-Degrading Bacterium Catenovulum sp. Strain DS-2, Isolated from Intestines of Haliotis diversicolor.</title>
        <authorList>
            <person name="Shan D."/>
            <person name="Li X."/>
            <person name="Gu Z."/>
            <person name="Wei G."/>
            <person name="Gao Z."/>
            <person name="Shao Z."/>
        </authorList>
    </citation>
    <scope>NUCLEOTIDE SEQUENCE [LARGE SCALE GENOMIC DNA]</scope>
    <source>
        <strain evidence="2 3">DS-2</strain>
    </source>
</reference>
<dbReference type="PIRSF" id="PIRSF009320">
    <property type="entry name" value="Nuc_binding_HP_1000"/>
    <property type="match status" value="1"/>
</dbReference>
<dbReference type="eggNOG" id="COG1192">
    <property type="taxonomic scope" value="Bacteria"/>
</dbReference>
<gene>
    <name evidence="2" type="ORF">DS2_16074</name>
</gene>
<feature type="domain" description="CobQ/CobB/MinD/ParA nucleotide binding" evidence="1">
    <location>
        <begin position="5"/>
        <end position="184"/>
    </location>
</feature>
<dbReference type="Pfam" id="PF01656">
    <property type="entry name" value="CbiA"/>
    <property type="match status" value="1"/>
</dbReference>
<dbReference type="AlphaFoldDB" id="W7QTD8"/>